<keyword evidence="2" id="KW-1185">Reference proteome</keyword>
<evidence type="ECO:0000313" key="1">
    <source>
        <dbReference type="EMBL" id="MCP1387250.1"/>
    </source>
</evidence>
<dbReference type="EMBL" id="JAMFTQ010000002">
    <property type="protein sequence ID" value="MCP1387250.1"/>
    <property type="molecule type" value="Genomic_DNA"/>
</dbReference>
<sequence length="200" mass="20687">MESILAPVLIIPGSPALVTALAPADAASKRLAGAVREMSARFSGLPVDVVCPLSDDEYTARTGTFTAWGAPHVQVGAGNYLGELLARYLLGKREYRPARGTIGALDPDALTVIVADGPAGLTPRAPLAFIDSAPEIHAALQRFIAGGAGLAEAETLKEAGVVKPEPWTMLAELSPASAELIDADDTLGVGRYVGVWEVAC</sequence>
<organism evidence="1 2">
    <name type="scientific">Corynebacterium stercoris</name>
    <dbReference type="NCBI Taxonomy" id="2943490"/>
    <lineage>
        <taxon>Bacteria</taxon>
        <taxon>Bacillati</taxon>
        <taxon>Actinomycetota</taxon>
        <taxon>Actinomycetes</taxon>
        <taxon>Mycobacteriales</taxon>
        <taxon>Corynebacteriaceae</taxon>
        <taxon>Corynebacterium</taxon>
    </lineage>
</organism>
<accession>A0ABT1FZP2</accession>
<protein>
    <submittedName>
        <fullName evidence="1">Uncharacterized protein</fullName>
    </submittedName>
</protein>
<dbReference type="Proteomes" id="UP001204000">
    <property type="component" value="Unassembled WGS sequence"/>
</dbReference>
<name>A0ABT1FZP2_9CORY</name>
<evidence type="ECO:0000313" key="2">
    <source>
        <dbReference type="Proteomes" id="UP001204000"/>
    </source>
</evidence>
<dbReference type="RefSeq" id="WP_253576326.1">
    <property type="nucleotide sequence ID" value="NZ_JAMFTQ010000002.1"/>
</dbReference>
<gene>
    <name evidence="1" type="ORF">M5J20_03485</name>
</gene>
<proteinExistence type="predicted"/>
<comment type="caution">
    <text evidence="1">The sequence shown here is derived from an EMBL/GenBank/DDBJ whole genome shotgun (WGS) entry which is preliminary data.</text>
</comment>
<reference evidence="1" key="1">
    <citation type="submission" date="2022-05" db="EMBL/GenBank/DDBJ databases">
        <title>Corynebacterium sp. TA-R-1 sp. nov., isolated from human feces.</title>
        <authorList>
            <person name="Shamsuzzaman M."/>
            <person name="Dahal R.H."/>
        </authorList>
    </citation>
    <scope>NUCLEOTIDE SEQUENCE</scope>
    <source>
        <strain evidence="1">TA-R-1</strain>
    </source>
</reference>